<evidence type="ECO:0008006" key="4">
    <source>
        <dbReference type="Google" id="ProtNLM"/>
    </source>
</evidence>
<keyword evidence="3" id="KW-1185">Reference proteome</keyword>
<comment type="caution">
    <text evidence="2">The sequence shown here is derived from an EMBL/GenBank/DDBJ whole genome shotgun (WGS) entry which is preliminary data.</text>
</comment>
<evidence type="ECO:0000256" key="1">
    <source>
        <dbReference type="SAM" id="SignalP"/>
    </source>
</evidence>
<dbReference type="AlphaFoldDB" id="A0AA40BZX3"/>
<gene>
    <name evidence="2" type="ORF">B0T14DRAFT_405896</name>
</gene>
<dbReference type="PANTHER" id="PTHR36182:SF1">
    <property type="entry name" value="PROTEIN, PUTATIVE (AFU_ORTHOLOGUE AFUA_6G10930)-RELATED"/>
    <property type="match status" value="1"/>
</dbReference>
<dbReference type="Proteomes" id="UP001175000">
    <property type="component" value="Unassembled WGS sequence"/>
</dbReference>
<evidence type="ECO:0000313" key="3">
    <source>
        <dbReference type="Proteomes" id="UP001175000"/>
    </source>
</evidence>
<organism evidence="2 3">
    <name type="scientific">Immersiella caudata</name>
    <dbReference type="NCBI Taxonomy" id="314043"/>
    <lineage>
        <taxon>Eukaryota</taxon>
        <taxon>Fungi</taxon>
        <taxon>Dikarya</taxon>
        <taxon>Ascomycota</taxon>
        <taxon>Pezizomycotina</taxon>
        <taxon>Sordariomycetes</taxon>
        <taxon>Sordariomycetidae</taxon>
        <taxon>Sordariales</taxon>
        <taxon>Lasiosphaeriaceae</taxon>
        <taxon>Immersiella</taxon>
    </lineage>
</organism>
<sequence>MRLTFPTFSALTTLLSCASAHMYLADPPALRSKDNKYTTDPDYSITTPIGSLGKWPCKGYQNLLGTPQGIPVRSWSAGETYSFTLGGSAIHGGGSCQASISTDGGNSFKVVRSYIGNCPSGTGASYQFKLPSDTPSSDNALFAWTWYNAVGNREAYADCAVVCIKGGSGSKSIPFSSRPAPLAANLGNGCKTLEGKSVIFPNPGPEVYVADTNGALPVGSCPAVVAGGSGSGSGSGS</sequence>
<name>A0AA40BZX3_9PEZI</name>
<accession>A0AA40BZX3</accession>
<dbReference type="PROSITE" id="PS51257">
    <property type="entry name" value="PROKAR_LIPOPROTEIN"/>
    <property type="match status" value="1"/>
</dbReference>
<dbReference type="Gene3D" id="2.70.50.70">
    <property type="match status" value="1"/>
</dbReference>
<feature type="signal peptide" evidence="1">
    <location>
        <begin position="1"/>
        <end position="20"/>
    </location>
</feature>
<proteinExistence type="predicted"/>
<reference evidence="2" key="1">
    <citation type="submission" date="2023-06" db="EMBL/GenBank/DDBJ databases">
        <title>Genome-scale phylogeny and comparative genomics of the fungal order Sordariales.</title>
        <authorList>
            <consortium name="Lawrence Berkeley National Laboratory"/>
            <person name="Hensen N."/>
            <person name="Bonometti L."/>
            <person name="Westerberg I."/>
            <person name="Brannstrom I.O."/>
            <person name="Guillou S."/>
            <person name="Cros-Aarteil S."/>
            <person name="Calhoun S."/>
            <person name="Haridas S."/>
            <person name="Kuo A."/>
            <person name="Mondo S."/>
            <person name="Pangilinan J."/>
            <person name="Riley R."/>
            <person name="Labutti K."/>
            <person name="Andreopoulos B."/>
            <person name="Lipzen A."/>
            <person name="Chen C."/>
            <person name="Yanf M."/>
            <person name="Daum C."/>
            <person name="Ng V."/>
            <person name="Clum A."/>
            <person name="Steindorff A."/>
            <person name="Ohm R."/>
            <person name="Martin F."/>
            <person name="Silar P."/>
            <person name="Natvig D."/>
            <person name="Lalanne C."/>
            <person name="Gautier V."/>
            <person name="Ament-Velasquez S.L."/>
            <person name="Kruys A."/>
            <person name="Hutchinson M.I."/>
            <person name="Powell A.J."/>
            <person name="Barry K."/>
            <person name="Miller A.N."/>
            <person name="Grigoriev I.V."/>
            <person name="Debuchy R."/>
            <person name="Gladieux P."/>
            <person name="Thoren M.H."/>
            <person name="Johannesson H."/>
        </authorList>
    </citation>
    <scope>NUCLEOTIDE SEQUENCE</scope>
    <source>
        <strain evidence="2">CBS 606.72</strain>
    </source>
</reference>
<feature type="chain" id="PRO_5041462420" description="Lytic polysaccharide monooxygenase" evidence="1">
    <location>
        <begin position="21"/>
        <end position="237"/>
    </location>
</feature>
<dbReference type="PANTHER" id="PTHR36182">
    <property type="entry name" value="PROTEIN, PUTATIVE (AFU_ORTHOLOGUE AFUA_6G10930)-RELATED"/>
    <property type="match status" value="1"/>
</dbReference>
<keyword evidence="1" id="KW-0732">Signal</keyword>
<evidence type="ECO:0000313" key="2">
    <source>
        <dbReference type="EMBL" id="KAK0619655.1"/>
    </source>
</evidence>
<feature type="non-terminal residue" evidence="2">
    <location>
        <position position="237"/>
    </location>
</feature>
<dbReference type="EMBL" id="JAULSU010000004">
    <property type="protein sequence ID" value="KAK0619655.1"/>
    <property type="molecule type" value="Genomic_DNA"/>
</dbReference>
<protein>
    <recommendedName>
        <fullName evidence="4">Lytic polysaccharide monooxygenase</fullName>
    </recommendedName>
</protein>